<accession>A0A239KHX6</accession>
<sequence length="81" mass="8872">MTRYLMLPVSLFLLAGCGTPGIYAWQKEGAAKEELRADATNCREMAFAAYGANLPKMVDHYKSCMVSRGWRKDGAAKPAQG</sequence>
<organism evidence="1 2">
    <name type="scientific">Noviherbaspirillum humi</name>
    <dbReference type="NCBI Taxonomy" id="1688639"/>
    <lineage>
        <taxon>Bacteria</taxon>
        <taxon>Pseudomonadati</taxon>
        <taxon>Pseudomonadota</taxon>
        <taxon>Betaproteobacteria</taxon>
        <taxon>Burkholderiales</taxon>
        <taxon>Oxalobacteraceae</taxon>
        <taxon>Noviherbaspirillum</taxon>
    </lineage>
</organism>
<proteinExistence type="predicted"/>
<keyword evidence="2" id="KW-1185">Reference proteome</keyword>
<dbReference type="EMBL" id="FZOT01000016">
    <property type="protein sequence ID" value="SNT17967.1"/>
    <property type="molecule type" value="Genomic_DNA"/>
</dbReference>
<dbReference type="Proteomes" id="UP000198284">
    <property type="component" value="Unassembled WGS sequence"/>
</dbReference>
<reference evidence="1 2" key="1">
    <citation type="submission" date="2017-06" db="EMBL/GenBank/DDBJ databases">
        <authorList>
            <person name="Kim H.J."/>
            <person name="Triplett B.A."/>
        </authorList>
    </citation>
    <scope>NUCLEOTIDE SEQUENCE [LARGE SCALE GENOMIC DNA]</scope>
    <source>
        <strain evidence="1 2">U15</strain>
    </source>
</reference>
<gene>
    <name evidence="1" type="ORF">SAMN06265795_11616</name>
</gene>
<name>A0A239KHX6_9BURK</name>
<dbReference type="OrthoDB" id="9801163at2"/>
<dbReference type="PROSITE" id="PS51257">
    <property type="entry name" value="PROKAR_LIPOPROTEIN"/>
    <property type="match status" value="1"/>
</dbReference>
<evidence type="ECO:0000313" key="2">
    <source>
        <dbReference type="Proteomes" id="UP000198284"/>
    </source>
</evidence>
<protein>
    <submittedName>
        <fullName evidence="1">Uncharacterized protein</fullName>
    </submittedName>
</protein>
<evidence type="ECO:0000313" key="1">
    <source>
        <dbReference type="EMBL" id="SNT17967.1"/>
    </source>
</evidence>
<dbReference type="AlphaFoldDB" id="A0A239KHX6"/>
<dbReference type="RefSeq" id="WP_089400905.1">
    <property type="nucleotide sequence ID" value="NZ_FZOT01000016.1"/>
</dbReference>